<accession>A0A1G7BYB7</accession>
<dbReference type="SUPFAM" id="SSF55729">
    <property type="entry name" value="Acyl-CoA N-acyltransferases (Nat)"/>
    <property type="match status" value="1"/>
</dbReference>
<gene>
    <name evidence="2" type="ORF">SAMN05421720_105225</name>
</gene>
<sequence>MDGPDWQLAGRPGVGLTDEAEAALARGVDNDPFMSLPWLRLDRGDRLGCLRNGKTWVPFASLAPGWMVLGGYINSEVSTVGVGPGSELAAAIATLPAALTRFGFHALSVELPNSEVTALGLRERFGGEGWTVQTIPGRRSPVVGFPPCSERGRFEDHFRAHHVSEFRKLAASERKLAALGDVEQVRHAGPFPEALVDELADVESRSWKRDVGLFNSARREQAMAAIRAAQVHLVLTRIDGRPVAWDLDIVKGRRCFSYNKCFDEAVRKTGVGKLLHFRNLEVAWNAGFAAVNLLGDADDVKRYLATGSVDRERLIAFAPTLAGRAHRAAFGAYQHVKAWRDRRAGRDA</sequence>
<dbReference type="GO" id="GO:0016740">
    <property type="term" value="F:transferase activity"/>
    <property type="evidence" value="ECO:0007669"/>
    <property type="project" value="UniProtKB-KW"/>
</dbReference>
<name>A0A1G7BYB7_9PROT</name>
<feature type="domain" description="BioF2-like acetyltransferase" evidence="1">
    <location>
        <begin position="167"/>
        <end position="302"/>
    </location>
</feature>
<organism evidence="2 3">
    <name type="scientific">Rhodospira trueperi</name>
    <dbReference type="NCBI Taxonomy" id="69960"/>
    <lineage>
        <taxon>Bacteria</taxon>
        <taxon>Pseudomonadati</taxon>
        <taxon>Pseudomonadota</taxon>
        <taxon>Alphaproteobacteria</taxon>
        <taxon>Rhodospirillales</taxon>
        <taxon>Rhodospirillaceae</taxon>
        <taxon>Rhodospira</taxon>
    </lineage>
</organism>
<keyword evidence="2" id="KW-0808">Transferase</keyword>
<evidence type="ECO:0000313" key="2">
    <source>
        <dbReference type="EMBL" id="SDE32032.1"/>
    </source>
</evidence>
<dbReference type="InterPro" id="IPR038740">
    <property type="entry name" value="BioF2-like_GNAT_dom"/>
</dbReference>
<dbReference type="STRING" id="69960.SAMN05421720_105225"/>
<protein>
    <submittedName>
        <fullName evidence="2">Acetyltransferase (GNAT) domain-containing protein</fullName>
    </submittedName>
</protein>
<dbReference type="Gene3D" id="3.40.630.30">
    <property type="match status" value="1"/>
</dbReference>
<dbReference type="EMBL" id="FNAP01000005">
    <property type="protein sequence ID" value="SDE32032.1"/>
    <property type="molecule type" value="Genomic_DNA"/>
</dbReference>
<dbReference type="Proteomes" id="UP000199412">
    <property type="component" value="Unassembled WGS sequence"/>
</dbReference>
<dbReference type="Pfam" id="PF13480">
    <property type="entry name" value="Acetyltransf_6"/>
    <property type="match status" value="1"/>
</dbReference>
<proteinExistence type="predicted"/>
<dbReference type="InterPro" id="IPR016181">
    <property type="entry name" value="Acyl_CoA_acyltransferase"/>
</dbReference>
<evidence type="ECO:0000259" key="1">
    <source>
        <dbReference type="Pfam" id="PF13480"/>
    </source>
</evidence>
<keyword evidence="3" id="KW-1185">Reference proteome</keyword>
<evidence type="ECO:0000313" key="3">
    <source>
        <dbReference type="Proteomes" id="UP000199412"/>
    </source>
</evidence>
<reference evidence="2 3" key="1">
    <citation type="submission" date="2016-10" db="EMBL/GenBank/DDBJ databases">
        <authorList>
            <person name="de Groot N.N."/>
        </authorList>
    </citation>
    <scope>NUCLEOTIDE SEQUENCE [LARGE SCALE GENOMIC DNA]</scope>
    <source>
        <strain evidence="2 3">ATCC 700224</strain>
    </source>
</reference>
<dbReference type="AlphaFoldDB" id="A0A1G7BYB7"/>
<dbReference type="RefSeq" id="WP_176793528.1">
    <property type="nucleotide sequence ID" value="NZ_FNAP01000005.1"/>
</dbReference>